<dbReference type="PROSITE" id="PS01124">
    <property type="entry name" value="HTH_ARAC_FAMILY_2"/>
    <property type="match status" value="1"/>
</dbReference>
<dbReference type="RefSeq" id="WP_232189882.1">
    <property type="nucleotide sequence ID" value="NZ_JAIOAP010000024.1"/>
</dbReference>
<dbReference type="SMART" id="SM00342">
    <property type="entry name" value="HTH_ARAC"/>
    <property type="match status" value="1"/>
</dbReference>
<keyword evidence="2" id="KW-0963">Cytoplasm</keyword>
<evidence type="ECO:0000256" key="3">
    <source>
        <dbReference type="ARBA" id="ARBA00022553"/>
    </source>
</evidence>
<dbReference type="Proteomes" id="UP001493487">
    <property type="component" value="Unassembled WGS sequence"/>
</dbReference>
<dbReference type="InterPro" id="IPR018062">
    <property type="entry name" value="HTH_AraC-typ_CS"/>
</dbReference>
<keyword evidence="4" id="KW-0902">Two-component regulatory system</keyword>
<comment type="caution">
    <text evidence="11">The sequence shown here is derived from an EMBL/GenBank/DDBJ whole genome shotgun (WGS) entry which is preliminary data.</text>
</comment>
<keyword evidence="6" id="KW-0238">DNA-binding</keyword>
<protein>
    <submittedName>
        <fullName evidence="11">Response regulator</fullName>
    </submittedName>
</protein>
<dbReference type="SUPFAM" id="SSF52172">
    <property type="entry name" value="CheY-like"/>
    <property type="match status" value="1"/>
</dbReference>
<evidence type="ECO:0000259" key="9">
    <source>
        <dbReference type="PROSITE" id="PS01124"/>
    </source>
</evidence>
<dbReference type="SMART" id="SM00448">
    <property type="entry name" value="REC"/>
    <property type="match status" value="1"/>
</dbReference>
<evidence type="ECO:0000256" key="8">
    <source>
        <dbReference type="PROSITE-ProRule" id="PRU00169"/>
    </source>
</evidence>
<evidence type="ECO:0000259" key="10">
    <source>
        <dbReference type="PROSITE" id="PS50110"/>
    </source>
</evidence>
<evidence type="ECO:0000256" key="6">
    <source>
        <dbReference type="ARBA" id="ARBA00023125"/>
    </source>
</evidence>
<dbReference type="InterPro" id="IPR009057">
    <property type="entry name" value="Homeodomain-like_sf"/>
</dbReference>
<dbReference type="Pfam" id="PF00072">
    <property type="entry name" value="Response_reg"/>
    <property type="match status" value="1"/>
</dbReference>
<organism evidence="11 12">
    <name type="scientific">Cohnella silvisoli</name>
    <dbReference type="NCBI Taxonomy" id="2873699"/>
    <lineage>
        <taxon>Bacteria</taxon>
        <taxon>Bacillati</taxon>
        <taxon>Bacillota</taxon>
        <taxon>Bacilli</taxon>
        <taxon>Bacillales</taxon>
        <taxon>Paenibacillaceae</taxon>
        <taxon>Cohnella</taxon>
    </lineage>
</organism>
<dbReference type="InterPro" id="IPR051552">
    <property type="entry name" value="HptR"/>
</dbReference>
<gene>
    <name evidence="11" type="ORF">QJS35_30935</name>
</gene>
<accession>A0ABV1L424</accession>
<keyword evidence="5" id="KW-0805">Transcription regulation</keyword>
<keyword evidence="7" id="KW-0804">Transcription</keyword>
<dbReference type="PROSITE" id="PS00041">
    <property type="entry name" value="HTH_ARAC_FAMILY_1"/>
    <property type="match status" value="1"/>
</dbReference>
<dbReference type="PROSITE" id="PS50110">
    <property type="entry name" value="RESPONSE_REGULATORY"/>
    <property type="match status" value="1"/>
</dbReference>
<feature type="domain" description="HTH araC/xylS-type" evidence="9">
    <location>
        <begin position="370"/>
        <end position="468"/>
    </location>
</feature>
<dbReference type="Pfam" id="PF12833">
    <property type="entry name" value="HTH_18"/>
    <property type="match status" value="1"/>
</dbReference>
<dbReference type="Gene3D" id="3.40.50.2300">
    <property type="match status" value="1"/>
</dbReference>
<evidence type="ECO:0000256" key="1">
    <source>
        <dbReference type="ARBA" id="ARBA00004496"/>
    </source>
</evidence>
<evidence type="ECO:0000256" key="4">
    <source>
        <dbReference type="ARBA" id="ARBA00023012"/>
    </source>
</evidence>
<keyword evidence="12" id="KW-1185">Reference proteome</keyword>
<dbReference type="InterPro" id="IPR018060">
    <property type="entry name" value="HTH_AraC"/>
</dbReference>
<dbReference type="Gene3D" id="1.10.10.60">
    <property type="entry name" value="Homeodomain-like"/>
    <property type="match status" value="2"/>
</dbReference>
<dbReference type="EMBL" id="JASKHM010000025">
    <property type="protein sequence ID" value="MEQ4486803.1"/>
    <property type="molecule type" value="Genomic_DNA"/>
</dbReference>
<comment type="subcellular location">
    <subcellularLocation>
        <location evidence="1">Cytoplasm</location>
    </subcellularLocation>
</comment>
<feature type="modified residue" description="4-aspartylphosphate" evidence="8">
    <location>
        <position position="55"/>
    </location>
</feature>
<proteinExistence type="predicted"/>
<dbReference type="PANTHER" id="PTHR42713">
    <property type="entry name" value="HISTIDINE KINASE-RELATED"/>
    <property type="match status" value="1"/>
</dbReference>
<evidence type="ECO:0000256" key="2">
    <source>
        <dbReference type="ARBA" id="ARBA00022490"/>
    </source>
</evidence>
<dbReference type="PANTHER" id="PTHR42713:SF3">
    <property type="entry name" value="TRANSCRIPTIONAL REGULATORY PROTEIN HPTR"/>
    <property type="match status" value="1"/>
</dbReference>
<evidence type="ECO:0000313" key="11">
    <source>
        <dbReference type="EMBL" id="MEQ4486803.1"/>
    </source>
</evidence>
<dbReference type="SUPFAM" id="SSF46689">
    <property type="entry name" value="Homeodomain-like"/>
    <property type="match status" value="1"/>
</dbReference>
<evidence type="ECO:0000313" key="12">
    <source>
        <dbReference type="Proteomes" id="UP001493487"/>
    </source>
</evidence>
<evidence type="ECO:0000256" key="7">
    <source>
        <dbReference type="ARBA" id="ARBA00023163"/>
    </source>
</evidence>
<dbReference type="CDD" id="cd17536">
    <property type="entry name" value="REC_YesN-like"/>
    <property type="match status" value="1"/>
</dbReference>
<evidence type="ECO:0000256" key="5">
    <source>
        <dbReference type="ARBA" id="ARBA00023015"/>
    </source>
</evidence>
<dbReference type="InterPro" id="IPR011006">
    <property type="entry name" value="CheY-like_superfamily"/>
</dbReference>
<name>A0ABV1L424_9BACL</name>
<feature type="domain" description="Response regulatory" evidence="10">
    <location>
        <begin position="3"/>
        <end position="120"/>
    </location>
</feature>
<keyword evidence="3 8" id="KW-0597">Phosphoprotein</keyword>
<dbReference type="InterPro" id="IPR001789">
    <property type="entry name" value="Sig_transdc_resp-reg_receiver"/>
</dbReference>
<sequence>MLKVILIDDEKWIVKSLKSSIDWHGLGYEIIGEAFNGLEGYDKIKSLLPDIVFTDIRMPGMDGIELMRRINELNLDVQFVITSGYKEFEFAKKAIQYGALDYCLKPFDEMEMTGILERFSKRKSDLKAMQQTELLSLLQEGDVHSREHLRMLLRKMGFEWDEQAGATIVVVIGEGELHLLPGINQLSLRTGRSKRVLFFEGNQTTALEASLAVNFPPDVQGIGIGAWVSDVTSIIQAIEAADEAAYHFFITGQHGFWGGVSPESHTDKLKEMLLKLSRTQNGEYIKAVVAEIEALINEKRFTIRNALFFYHAALFSVYHLEEEWLMTYEELVHKFGNVKRMNDSVASLLAGHYTQSSPSTGGYSRNSTYLKIVDYIDAHYKEEVSLQSISEKLDLNLSYISQLFRKESSNTFLQYLTKKRMACASELLKSTTMSIQEIAEHVGYSDYFHFAKLFKKSTGQTATQCRERSGIDNQ</sequence>
<reference evidence="11 12" key="1">
    <citation type="journal article" date="2023" name="Genome Announc.">
        <title>Pan-Genome Analyses of the Genus Cohnella and Proposal of the Novel Species Cohnella silvisoli sp. nov., Isolated from Forest Soil.</title>
        <authorList>
            <person name="Wang C."/>
            <person name="Mao L."/>
            <person name="Bao G."/>
            <person name="Zhu H."/>
        </authorList>
    </citation>
    <scope>NUCLEOTIDE SEQUENCE [LARGE SCALE GENOMIC DNA]</scope>
    <source>
        <strain evidence="11 12">NL03-T5-1</strain>
    </source>
</reference>